<dbReference type="PANTHER" id="PTHR37806">
    <property type="entry name" value="LMO0724 PROTEIN"/>
    <property type="match status" value="1"/>
</dbReference>
<dbReference type="RefSeq" id="WP_213140905.1">
    <property type="nucleotide sequence ID" value="NZ_JAGYPE020000012.1"/>
</dbReference>
<dbReference type="Proteomes" id="UP000677265">
    <property type="component" value="Unassembled WGS sequence"/>
</dbReference>
<evidence type="ECO:0000313" key="4">
    <source>
        <dbReference type="Proteomes" id="UP000677265"/>
    </source>
</evidence>
<proteinExistence type="predicted"/>
<dbReference type="PANTHER" id="PTHR37806:SF1">
    <property type="entry name" value="PEPTIDASE C39-LIKE DOMAIN-CONTAINING PROTEIN"/>
    <property type="match status" value="1"/>
</dbReference>
<reference evidence="2" key="1">
    <citation type="submission" date="2021-05" db="EMBL/GenBank/DDBJ databases">
        <title>Novel Bacillus species.</title>
        <authorList>
            <person name="Liu G."/>
        </authorList>
    </citation>
    <scope>NUCLEOTIDE SEQUENCE</scope>
    <source>
        <strain evidence="2 4">FJAT-50051</strain>
    </source>
</reference>
<dbReference type="AlphaFoldDB" id="A0A942SW88"/>
<evidence type="ECO:0000313" key="3">
    <source>
        <dbReference type="EMBL" id="MCH6265712.1"/>
    </source>
</evidence>
<protein>
    <submittedName>
        <fullName evidence="2">C39 family peptidase</fullName>
    </submittedName>
</protein>
<dbReference type="InterPro" id="IPR039564">
    <property type="entry name" value="Peptidase_C39-like"/>
</dbReference>
<dbReference type="PIRSF" id="PIRSF032442">
    <property type="entry name" value="UCP032442"/>
    <property type="match status" value="1"/>
</dbReference>
<dbReference type="Gene3D" id="3.90.70.10">
    <property type="entry name" value="Cysteine proteinases"/>
    <property type="match status" value="1"/>
</dbReference>
<feature type="domain" description="Peptidase C39-like" evidence="1">
    <location>
        <begin position="87"/>
        <end position="251"/>
    </location>
</feature>
<dbReference type="InterPro" id="IPR016997">
    <property type="entry name" value="UCP032442"/>
</dbReference>
<comment type="caution">
    <text evidence="2">The sequence shown here is derived from an EMBL/GenBank/DDBJ whole genome shotgun (WGS) entry which is preliminary data.</text>
</comment>
<keyword evidence="4" id="KW-1185">Reference proteome</keyword>
<evidence type="ECO:0000313" key="2">
    <source>
        <dbReference type="EMBL" id="MBS4181007.1"/>
    </source>
</evidence>
<accession>A0A942SW88</accession>
<dbReference type="EMBL" id="JAGYPE020000012">
    <property type="protein sequence ID" value="MCH6265712.1"/>
    <property type="molecule type" value="Genomic_DNA"/>
</dbReference>
<organism evidence="2">
    <name type="scientific">Neobacillus citreus</name>
    <dbReference type="NCBI Taxonomy" id="2833578"/>
    <lineage>
        <taxon>Bacteria</taxon>
        <taxon>Bacillati</taxon>
        <taxon>Bacillota</taxon>
        <taxon>Bacilli</taxon>
        <taxon>Bacillales</taxon>
        <taxon>Bacillaceae</taxon>
        <taxon>Neobacillus</taxon>
    </lineage>
</organism>
<name>A0A942SW88_9BACI</name>
<gene>
    <name evidence="3" type="ORF">KHB02_009205</name>
    <name evidence="2" type="ORF">KHB02_06305</name>
</gene>
<evidence type="ECO:0000259" key="1">
    <source>
        <dbReference type="Pfam" id="PF13529"/>
    </source>
</evidence>
<sequence length="280" mass="31796">MKKLSLFALILPLLGCSHVDENYEVSSKQNNIKQEPPIIEDEKPKNVASTKEDNRSYNLNDLNSQIINISQEKETAKPFVKKDSTLLDVIIIRQTPELRNGCEVTSLAMMLNYAGIQTNKMELYRLIKKDPDPLIKSPKGDFLHWGNPDHGFVGDMTGKQPGYAAFEQPMIDLINQKLPGRAVNLTKQPFEKILEHVSSGFPVVIWTTGDYRLPDRWEAWNHGKESIKTPLDLHVVLLVGYDEGHVYLNDPLSGKKQVKVNKDQFIASWNALENRAVSYK</sequence>
<dbReference type="EMBL" id="JAGYPE010000001">
    <property type="protein sequence ID" value="MBS4181007.1"/>
    <property type="molecule type" value="Genomic_DNA"/>
</dbReference>
<dbReference type="Pfam" id="PF13529">
    <property type="entry name" value="Peptidase_C39_2"/>
    <property type="match status" value="1"/>
</dbReference>